<accession>A0AAV7V4R0</accession>
<organism evidence="2 3">
    <name type="scientific">Pleurodeles waltl</name>
    <name type="common">Iberian ribbed newt</name>
    <dbReference type="NCBI Taxonomy" id="8319"/>
    <lineage>
        <taxon>Eukaryota</taxon>
        <taxon>Metazoa</taxon>
        <taxon>Chordata</taxon>
        <taxon>Craniata</taxon>
        <taxon>Vertebrata</taxon>
        <taxon>Euteleostomi</taxon>
        <taxon>Amphibia</taxon>
        <taxon>Batrachia</taxon>
        <taxon>Caudata</taxon>
        <taxon>Salamandroidea</taxon>
        <taxon>Salamandridae</taxon>
        <taxon>Pleurodelinae</taxon>
        <taxon>Pleurodeles</taxon>
    </lineage>
</organism>
<evidence type="ECO:0000313" key="2">
    <source>
        <dbReference type="EMBL" id="KAJ1194957.1"/>
    </source>
</evidence>
<dbReference type="AlphaFoldDB" id="A0AAV7V4R0"/>
<dbReference type="Proteomes" id="UP001066276">
    <property type="component" value="Chromosome 2_2"/>
</dbReference>
<gene>
    <name evidence="2" type="ORF">NDU88_004241</name>
</gene>
<proteinExistence type="predicted"/>
<keyword evidence="3" id="KW-1185">Reference proteome</keyword>
<evidence type="ECO:0000256" key="1">
    <source>
        <dbReference type="SAM" id="MobiDB-lite"/>
    </source>
</evidence>
<name>A0AAV7V4R0_PLEWA</name>
<comment type="caution">
    <text evidence="2">The sequence shown here is derived from an EMBL/GenBank/DDBJ whole genome shotgun (WGS) entry which is preliminary data.</text>
</comment>
<evidence type="ECO:0000313" key="3">
    <source>
        <dbReference type="Proteomes" id="UP001066276"/>
    </source>
</evidence>
<feature type="region of interest" description="Disordered" evidence="1">
    <location>
        <begin position="48"/>
        <end position="75"/>
    </location>
</feature>
<reference evidence="2" key="1">
    <citation type="journal article" date="2022" name="bioRxiv">
        <title>Sequencing and chromosome-scale assembly of the giantPleurodeles waltlgenome.</title>
        <authorList>
            <person name="Brown T."/>
            <person name="Elewa A."/>
            <person name="Iarovenko S."/>
            <person name="Subramanian E."/>
            <person name="Araus A.J."/>
            <person name="Petzold A."/>
            <person name="Susuki M."/>
            <person name="Suzuki K.-i.T."/>
            <person name="Hayashi T."/>
            <person name="Toyoda A."/>
            <person name="Oliveira C."/>
            <person name="Osipova E."/>
            <person name="Leigh N.D."/>
            <person name="Simon A."/>
            <person name="Yun M.H."/>
        </authorList>
    </citation>
    <scope>NUCLEOTIDE SEQUENCE</scope>
    <source>
        <strain evidence="2">20211129_DDA</strain>
        <tissue evidence="2">Liver</tissue>
    </source>
</reference>
<dbReference type="EMBL" id="JANPWB010000004">
    <property type="protein sequence ID" value="KAJ1194957.1"/>
    <property type="molecule type" value="Genomic_DNA"/>
</dbReference>
<feature type="region of interest" description="Disordered" evidence="1">
    <location>
        <begin position="209"/>
        <end position="228"/>
    </location>
</feature>
<protein>
    <submittedName>
        <fullName evidence="2">Uncharacterized protein</fullName>
    </submittedName>
</protein>
<sequence length="228" mass="24032">MREAARAPAPLRRSMGPVVMCPAVKQALNPMNNEARGSLGPAVLVPQPPHSRGAKAAWGLPSLSPSHPTAEGRRQTHDPIIPVDAAPWRGSQAAALRRSMGPAFLVPQPPHSRGAKAAWGLPSLSPSHPTAEGRRQTHDPIIPVDAAPWRGSQAAALRRSMGPAFLVPQPPHSRGAKADPRSHHPCRCCALERLPGSGPAEIHGACLPCPPATPQQRGEDRPTIPSSL</sequence>